<dbReference type="GO" id="GO:0005794">
    <property type="term" value="C:Golgi apparatus"/>
    <property type="evidence" value="ECO:0007669"/>
    <property type="project" value="TreeGrafter"/>
</dbReference>
<dbReference type="PANTHER" id="PTHR33638">
    <property type="entry name" value="SELENOPROTEIN H"/>
    <property type="match status" value="1"/>
</dbReference>
<dbReference type="GeneTree" id="ENSGT00940000163832"/>
<dbReference type="InterPro" id="IPR052674">
    <property type="entry name" value="SelWTH-like"/>
</dbReference>
<evidence type="ECO:0000313" key="3">
    <source>
        <dbReference type="Proteomes" id="UP000314982"/>
    </source>
</evidence>
<protein>
    <recommendedName>
        <fullName evidence="4">Selenoprotein H</fullName>
    </recommendedName>
</protein>
<reference evidence="2" key="2">
    <citation type="submission" date="2025-08" db="UniProtKB">
        <authorList>
            <consortium name="Ensembl"/>
        </authorList>
    </citation>
    <scope>IDENTIFICATION</scope>
</reference>
<keyword evidence="3" id="KW-1185">Reference proteome</keyword>
<name>A0A4W5NB57_9TELE</name>
<feature type="region of interest" description="Disordered" evidence="1">
    <location>
        <begin position="38"/>
        <end position="60"/>
    </location>
</feature>
<evidence type="ECO:0008006" key="4">
    <source>
        <dbReference type="Google" id="ProtNLM"/>
    </source>
</evidence>
<reference evidence="3" key="1">
    <citation type="submission" date="2018-06" db="EMBL/GenBank/DDBJ databases">
        <title>Genome assembly of Danube salmon.</title>
        <authorList>
            <person name="Macqueen D.J."/>
            <person name="Gundappa M.K."/>
        </authorList>
    </citation>
    <scope>NUCLEOTIDE SEQUENCE [LARGE SCALE GENOMIC DNA]</scope>
</reference>
<organism evidence="2 3">
    <name type="scientific">Hucho hucho</name>
    <name type="common">huchen</name>
    <dbReference type="NCBI Taxonomy" id="62062"/>
    <lineage>
        <taxon>Eukaryota</taxon>
        <taxon>Metazoa</taxon>
        <taxon>Chordata</taxon>
        <taxon>Craniata</taxon>
        <taxon>Vertebrata</taxon>
        <taxon>Euteleostomi</taxon>
        <taxon>Actinopterygii</taxon>
        <taxon>Neopterygii</taxon>
        <taxon>Teleostei</taxon>
        <taxon>Protacanthopterygii</taxon>
        <taxon>Salmoniformes</taxon>
        <taxon>Salmonidae</taxon>
        <taxon>Salmoninae</taxon>
        <taxon>Hucho</taxon>
    </lineage>
</organism>
<dbReference type="AlphaFoldDB" id="A0A4W5NB57"/>
<evidence type="ECO:0000256" key="1">
    <source>
        <dbReference type="SAM" id="MobiDB-lite"/>
    </source>
</evidence>
<proteinExistence type="predicted"/>
<dbReference type="STRING" id="62062.ENSHHUP00000048087"/>
<evidence type="ECO:0000313" key="2">
    <source>
        <dbReference type="Ensembl" id="ENSHHUP00000048087.1"/>
    </source>
</evidence>
<dbReference type="Ensembl" id="ENSHHUT00000049837.1">
    <property type="protein sequence ID" value="ENSHHUP00000048087.1"/>
    <property type="gene ID" value="ENSHHUG00000029175.1"/>
</dbReference>
<accession>A0A4W5NB57</accession>
<reference evidence="2" key="3">
    <citation type="submission" date="2025-09" db="UniProtKB">
        <authorList>
            <consortium name="Ensembl"/>
        </authorList>
    </citation>
    <scope>IDENTIFICATION</scope>
</reference>
<dbReference type="PANTHER" id="PTHR33638:SF1">
    <property type="entry name" value="SELENOPROTEIN H"/>
    <property type="match status" value="1"/>
</dbReference>
<sequence>MYISHLGEGETTRFASSSLANPTVCCWTGRVLKRKASARVETEEESVEGNGGKAEDDHPETVTEVYGRNAEGVRVALLAACPDLTVVLNPQKPRSKSFEVILVEGEKGKDVCLWSGIKKGPPRKLKFPEPEVVVSALEKALKTE</sequence>
<dbReference type="Proteomes" id="UP000314982">
    <property type="component" value="Unassembled WGS sequence"/>
</dbReference>